<dbReference type="NCBIfam" id="TIGR02802">
    <property type="entry name" value="Pal_lipo"/>
    <property type="match status" value="1"/>
</dbReference>
<dbReference type="InterPro" id="IPR014169">
    <property type="entry name" value="Pal_lipo_C"/>
</dbReference>
<keyword evidence="3 7" id="KW-0449">Lipoprotein</keyword>
<keyword evidence="8" id="KW-1185">Reference proteome</keyword>
<dbReference type="RefSeq" id="WP_218444820.1">
    <property type="nucleotide sequence ID" value="NZ_JAGSPA010000002.1"/>
</dbReference>
<organism evidence="7 8">
    <name type="scientific">Pacificimonas pallii</name>
    <dbReference type="NCBI Taxonomy" id="2827236"/>
    <lineage>
        <taxon>Bacteria</taxon>
        <taxon>Pseudomonadati</taxon>
        <taxon>Pseudomonadota</taxon>
        <taxon>Alphaproteobacteria</taxon>
        <taxon>Sphingomonadales</taxon>
        <taxon>Sphingosinicellaceae</taxon>
        <taxon>Pacificimonas</taxon>
    </lineage>
</organism>
<feature type="compositionally biased region" description="Polar residues" evidence="4">
    <location>
        <begin position="160"/>
        <end position="181"/>
    </location>
</feature>
<evidence type="ECO:0000313" key="7">
    <source>
        <dbReference type="EMBL" id="MBV7256249.1"/>
    </source>
</evidence>
<evidence type="ECO:0000256" key="5">
    <source>
        <dbReference type="SAM" id="SignalP"/>
    </source>
</evidence>
<dbReference type="PROSITE" id="PS01068">
    <property type="entry name" value="OMPA_1"/>
    <property type="match status" value="1"/>
</dbReference>
<accession>A0ABS6SCZ4</accession>
<feature type="region of interest" description="Disordered" evidence="4">
    <location>
        <begin position="22"/>
        <end position="49"/>
    </location>
</feature>
<evidence type="ECO:0000256" key="1">
    <source>
        <dbReference type="ARBA" id="ARBA00004370"/>
    </source>
</evidence>
<comment type="function">
    <text evidence="3">Part of the Tol-Pal system, which plays a role in outer membrane invagination during cell division and is important for maintaining outer membrane integrity.</text>
</comment>
<reference evidence="7 8" key="1">
    <citation type="submission" date="2021-04" db="EMBL/GenBank/DDBJ databases">
        <authorList>
            <person name="Pira H."/>
            <person name="Risdian C."/>
            <person name="Wink J."/>
        </authorList>
    </citation>
    <scope>NUCLEOTIDE SEQUENCE [LARGE SCALE GENOMIC DNA]</scope>
    <source>
        <strain evidence="7 8">WHA3</strain>
    </source>
</reference>
<keyword evidence="3" id="KW-0132">Cell division</keyword>
<comment type="subunit">
    <text evidence="3">The Tol-Pal system is composed of five core proteins: the inner membrane proteins TolA, TolQ and TolR, the periplasmic protein TolB and the outer membrane protein Pal. They form a network linking the inner and outer membranes and the peptidoglycan layer.</text>
</comment>
<dbReference type="InterPro" id="IPR006690">
    <property type="entry name" value="OMPA-like_CS"/>
</dbReference>
<gene>
    <name evidence="3 7" type="primary">pal</name>
    <name evidence="7" type="ORF">KCG44_05560</name>
</gene>
<comment type="caution">
    <text evidence="7">The sequence shown here is derived from an EMBL/GenBank/DDBJ whole genome shotgun (WGS) entry which is preliminary data.</text>
</comment>
<proteinExistence type="inferred from homology"/>
<dbReference type="EMBL" id="JAGSPA010000002">
    <property type="protein sequence ID" value="MBV7256249.1"/>
    <property type="molecule type" value="Genomic_DNA"/>
</dbReference>
<dbReference type="PANTHER" id="PTHR30329:SF21">
    <property type="entry name" value="LIPOPROTEIN YIAD-RELATED"/>
    <property type="match status" value="1"/>
</dbReference>
<dbReference type="Pfam" id="PF00691">
    <property type="entry name" value="OmpA"/>
    <property type="match status" value="1"/>
</dbReference>
<dbReference type="InterPro" id="IPR039001">
    <property type="entry name" value="Pal"/>
</dbReference>
<dbReference type="PROSITE" id="PS51257">
    <property type="entry name" value="PROKAR_LIPOPROTEIN"/>
    <property type="match status" value="1"/>
</dbReference>
<evidence type="ECO:0000256" key="4">
    <source>
        <dbReference type="SAM" id="MobiDB-lite"/>
    </source>
</evidence>
<evidence type="ECO:0000256" key="3">
    <source>
        <dbReference type="HAMAP-Rule" id="MF_02204"/>
    </source>
</evidence>
<feature type="domain" description="OmpA-like" evidence="6">
    <location>
        <begin position="62"/>
        <end position="179"/>
    </location>
</feature>
<dbReference type="PROSITE" id="PS51123">
    <property type="entry name" value="OMPA_2"/>
    <property type="match status" value="1"/>
</dbReference>
<feature type="compositionally biased region" description="Low complexity" evidence="4">
    <location>
        <begin position="35"/>
        <end position="49"/>
    </location>
</feature>
<keyword evidence="3" id="KW-0564">Palmitate</keyword>
<dbReference type="PANTHER" id="PTHR30329">
    <property type="entry name" value="STATOR ELEMENT OF FLAGELLAR MOTOR COMPLEX"/>
    <property type="match status" value="1"/>
</dbReference>
<sequence>MKMRLTSVAAIGLLVGVSACSKNNDDLPPPPPPQETAATTPVAATPTPTDTVTNTVVPGSMEEFMQQAGTDTVYFAYDSSSLDGEARDTLTKQASWLTKYPNVRITIEGHADERGTREYNLALGERRANAIVTFMQQNGIGASRVTTISYGKERPAVEGSSESAYAQNRRGVTTLSGAAAS</sequence>
<protein>
    <recommendedName>
        <fullName evidence="3">Peptidoglycan-associated lipoprotein</fullName>
        <shortName evidence="3">PAL</shortName>
    </recommendedName>
</protein>
<evidence type="ECO:0000259" key="6">
    <source>
        <dbReference type="PROSITE" id="PS51123"/>
    </source>
</evidence>
<keyword evidence="3" id="KW-0131">Cell cycle</keyword>
<dbReference type="Proteomes" id="UP000722336">
    <property type="component" value="Unassembled WGS sequence"/>
</dbReference>
<dbReference type="HAMAP" id="MF_02204">
    <property type="entry name" value="Pal"/>
    <property type="match status" value="1"/>
</dbReference>
<feature type="signal peptide" evidence="5">
    <location>
        <begin position="1"/>
        <end position="21"/>
    </location>
</feature>
<dbReference type="InterPro" id="IPR006665">
    <property type="entry name" value="OmpA-like"/>
</dbReference>
<feature type="chain" id="PRO_5045364651" description="Peptidoglycan-associated lipoprotein" evidence="5">
    <location>
        <begin position="22"/>
        <end position="181"/>
    </location>
</feature>
<keyword evidence="2 3" id="KW-0472">Membrane</keyword>
<comment type="subcellular location">
    <subcellularLocation>
        <location evidence="3">Cell outer membrane</location>
        <topology evidence="3">Lipid-anchor</topology>
    </subcellularLocation>
    <subcellularLocation>
        <location evidence="1">Membrane</location>
    </subcellularLocation>
</comment>
<evidence type="ECO:0000313" key="8">
    <source>
        <dbReference type="Proteomes" id="UP000722336"/>
    </source>
</evidence>
<keyword evidence="3" id="KW-0998">Cell outer membrane</keyword>
<dbReference type="InterPro" id="IPR050330">
    <property type="entry name" value="Bact_OuterMem_StrucFunc"/>
</dbReference>
<feature type="region of interest" description="Disordered" evidence="4">
    <location>
        <begin position="154"/>
        <end position="181"/>
    </location>
</feature>
<keyword evidence="3 5" id="KW-0732">Signal</keyword>
<name>A0ABS6SCZ4_9SPHN</name>
<evidence type="ECO:0000256" key="2">
    <source>
        <dbReference type="ARBA" id="ARBA00023136"/>
    </source>
</evidence>
<dbReference type="CDD" id="cd07185">
    <property type="entry name" value="OmpA_C-like"/>
    <property type="match status" value="1"/>
</dbReference>
<comment type="similarity">
    <text evidence="3">Belongs to the Pal lipoprotein family.</text>
</comment>